<dbReference type="Proteomes" id="UP000777482">
    <property type="component" value="Unassembled WGS sequence"/>
</dbReference>
<evidence type="ECO:0000256" key="1">
    <source>
        <dbReference type="SAM" id="MobiDB-lite"/>
    </source>
</evidence>
<reference evidence="3 4" key="1">
    <citation type="submission" date="2020-11" db="EMBL/GenBank/DDBJ databases">
        <title>Kefir isolates.</title>
        <authorList>
            <person name="Marcisauskas S."/>
            <person name="Kim Y."/>
            <person name="Blasche S."/>
        </authorList>
    </citation>
    <scope>NUCLEOTIDE SEQUENCE [LARGE SCALE GENOMIC DNA]</scope>
    <source>
        <strain evidence="3 4">KR</strain>
    </source>
</reference>
<feature type="region of interest" description="Disordered" evidence="1">
    <location>
        <begin position="41"/>
        <end position="65"/>
    </location>
</feature>
<comment type="caution">
    <text evidence="3">The sequence shown here is derived from an EMBL/GenBank/DDBJ whole genome shotgun (WGS) entry which is preliminary data.</text>
</comment>
<protein>
    <recommendedName>
        <fullName evidence="5">Transmembrane protein</fullName>
    </recommendedName>
</protein>
<dbReference type="OrthoDB" id="2530118at2759"/>
<name>A0A9P7B4C6_RHOMI</name>
<keyword evidence="2" id="KW-0812">Transmembrane</keyword>
<evidence type="ECO:0000313" key="4">
    <source>
        <dbReference type="Proteomes" id="UP000777482"/>
    </source>
</evidence>
<keyword evidence="2" id="KW-1133">Transmembrane helix</keyword>
<evidence type="ECO:0008006" key="5">
    <source>
        <dbReference type="Google" id="ProtNLM"/>
    </source>
</evidence>
<accession>A0A9P7B4C6</accession>
<dbReference type="AlphaFoldDB" id="A0A9P7B4C6"/>
<keyword evidence="2" id="KW-0472">Membrane</keyword>
<feature type="transmembrane region" description="Helical" evidence="2">
    <location>
        <begin position="363"/>
        <end position="380"/>
    </location>
</feature>
<evidence type="ECO:0000256" key="2">
    <source>
        <dbReference type="SAM" id="Phobius"/>
    </source>
</evidence>
<evidence type="ECO:0000313" key="3">
    <source>
        <dbReference type="EMBL" id="KAG0658942.1"/>
    </source>
</evidence>
<dbReference type="EMBL" id="PUHQ01000060">
    <property type="protein sequence ID" value="KAG0658942.1"/>
    <property type="molecule type" value="Genomic_DNA"/>
</dbReference>
<feature type="transmembrane region" description="Helical" evidence="2">
    <location>
        <begin position="241"/>
        <end position="261"/>
    </location>
</feature>
<organism evidence="3 4">
    <name type="scientific">Rhodotorula mucilaginosa</name>
    <name type="common">Yeast</name>
    <name type="synonym">Rhodotorula rubra</name>
    <dbReference type="NCBI Taxonomy" id="5537"/>
    <lineage>
        <taxon>Eukaryota</taxon>
        <taxon>Fungi</taxon>
        <taxon>Dikarya</taxon>
        <taxon>Basidiomycota</taxon>
        <taxon>Pucciniomycotina</taxon>
        <taxon>Microbotryomycetes</taxon>
        <taxon>Sporidiobolales</taxon>
        <taxon>Sporidiobolaceae</taxon>
        <taxon>Rhodotorula</taxon>
    </lineage>
</organism>
<feature type="transmembrane region" description="Helical" evidence="2">
    <location>
        <begin position="131"/>
        <end position="156"/>
    </location>
</feature>
<gene>
    <name evidence="3" type="ORF">C6P46_005562</name>
</gene>
<keyword evidence="4" id="KW-1185">Reference proteome</keyword>
<proteinExistence type="predicted"/>
<sequence>MAYNGYTYGAPGGAAGGGGAINPYGGEEYAEHLAPNASAYQPRYSEDPFSGGSAEPYSSLPMGEDPEMVDLSGRGQRPLSGGALSSDAGASSAYWQPGARGSVGGVAGYDAAGDDWDEPAGQDSLWRRKRWVIVAAVLGIIAALGIGLGVGLGVGLNKNNGSNRDNAARLSNGQSSSADPRSSFSVGTFIFTSTSYGSDGSAMVVTSSGMSTAASSETPSETTTTPPPSSSYYLCRVIPNVFNPCIIIVIVVVVILIARIARINYTLLILIFRIPHYLCIGNDPLAIPHDLFATCRCHLVATRLIQFDCGTFKLELRSEQQQQFGRRIEFQFERFVLVLLAIQRFLEFVIQQQQQQFGGVFKLFRILGILLVVFLFLLLLRRPRPNDLCSCFEHDSTADVNRLERRNLHFHHQTDYVIPFRLICRLPTVLAVLLVADVVTGGILVRGTFLVNPGGFTIGTLTGYVTISA</sequence>